<dbReference type="Proteomes" id="UP000308349">
    <property type="component" value="Unassembled WGS sequence"/>
</dbReference>
<dbReference type="SUPFAM" id="SSF47413">
    <property type="entry name" value="lambda repressor-like DNA-binding domains"/>
    <property type="match status" value="1"/>
</dbReference>
<dbReference type="Gene3D" id="1.10.260.40">
    <property type="entry name" value="lambda repressor-like DNA-binding domains"/>
    <property type="match status" value="1"/>
</dbReference>
<dbReference type="AlphaFoldDB" id="A0A5R8PC89"/>
<dbReference type="Pfam" id="PF13560">
    <property type="entry name" value="HTH_31"/>
    <property type="match status" value="1"/>
</dbReference>
<comment type="caution">
    <text evidence="2">The sequence shown here is derived from an EMBL/GenBank/DDBJ whole genome shotgun (WGS) entry which is preliminary data.</text>
</comment>
<feature type="domain" description="HTH cro/C1-type" evidence="1">
    <location>
        <begin position="12"/>
        <end position="64"/>
    </location>
</feature>
<accession>A0A5R8PC89</accession>
<dbReference type="EMBL" id="VBUU01000018">
    <property type="protein sequence ID" value="TLG07850.1"/>
    <property type="molecule type" value="Genomic_DNA"/>
</dbReference>
<proteinExistence type="predicted"/>
<dbReference type="PROSITE" id="PS50943">
    <property type="entry name" value="HTH_CROC1"/>
    <property type="match status" value="1"/>
</dbReference>
<sequence length="396" mass="43483">MNDAGIGARTARARKLARLTQPQLAHKAHVSLSLLRKVEQGSRPASPAFVAAVARAIGVNIEDLTGQPYTPSARDDGGAHATIRELRRRILAFTDEPLGEPTTLDELIVALDRVREGMRRAKYSDLTSELPDVIHGLHALAADERPGHRLEKIHATLAYAYNRASSLSYRYGYLDLAGLAAERCVWSAERSGDPIWPIAAEYHRALILLYSGAYAGGSKIVDRAYRATEQLPTTPGLLAMRGALHLRGSILSARALDGETANAHLREAHRIGQAITTDRFEDYGTQFELPNVAIHSVAVPVELSDGTTAVARAEQIHLPKSVPPSRAGHHWIDVSRAWLLHGDKQRALTSLDQARRIAPELTRNHPQVHETIRVLAHTRRSTDALAKFAKWADVKI</sequence>
<reference evidence="2 3" key="1">
    <citation type="submission" date="2019-05" db="EMBL/GenBank/DDBJ databases">
        <title>Genomes sequences of two Nocardia cyriacigeorgica environmental isolates, type strains Nocardia asteroides ATCC 19247 and Nocardia cyriacigeorgica DSM 44484.</title>
        <authorList>
            <person name="Vautrin F."/>
            <person name="Bergeron E."/>
            <person name="Dubost A."/>
            <person name="Abrouk D."/>
            <person name="Rodriguez Nava V."/>
            <person name="Pujic P."/>
        </authorList>
    </citation>
    <scope>NUCLEOTIDE SEQUENCE [LARGE SCALE GENOMIC DNA]</scope>
    <source>
        <strain evidence="2 3">EML 1456</strain>
    </source>
</reference>
<dbReference type="OrthoDB" id="3420984at2"/>
<dbReference type="InterPro" id="IPR010982">
    <property type="entry name" value="Lambda_DNA-bd_dom_sf"/>
</dbReference>
<dbReference type="RefSeq" id="WP_138457118.1">
    <property type="nucleotide sequence ID" value="NZ_VBUU01000018.1"/>
</dbReference>
<dbReference type="GO" id="GO:0003677">
    <property type="term" value="F:DNA binding"/>
    <property type="evidence" value="ECO:0007669"/>
    <property type="project" value="InterPro"/>
</dbReference>
<dbReference type="CDD" id="cd00093">
    <property type="entry name" value="HTH_XRE"/>
    <property type="match status" value="1"/>
</dbReference>
<dbReference type="SMART" id="SM00530">
    <property type="entry name" value="HTH_XRE"/>
    <property type="match status" value="1"/>
</dbReference>
<evidence type="ECO:0000313" key="2">
    <source>
        <dbReference type="EMBL" id="TLG07850.1"/>
    </source>
</evidence>
<organism evidence="2 3">
    <name type="scientific">Nocardia cyriacigeorgica</name>
    <dbReference type="NCBI Taxonomy" id="135487"/>
    <lineage>
        <taxon>Bacteria</taxon>
        <taxon>Bacillati</taxon>
        <taxon>Actinomycetota</taxon>
        <taxon>Actinomycetes</taxon>
        <taxon>Mycobacteriales</taxon>
        <taxon>Nocardiaceae</taxon>
        <taxon>Nocardia</taxon>
    </lineage>
</organism>
<name>A0A5R8PC89_9NOCA</name>
<evidence type="ECO:0000259" key="1">
    <source>
        <dbReference type="PROSITE" id="PS50943"/>
    </source>
</evidence>
<dbReference type="InterPro" id="IPR001387">
    <property type="entry name" value="Cro/C1-type_HTH"/>
</dbReference>
<gene>
    <name evidence="2" type="ORF">FEK35_17895</name>
</gene>
<evidence type="ECO:0000313" key="3">
    <source>
        <dbReference type="Proteomes" id="UP000308349"/>
    </source>
</evidence>
<protein>
    <submittedName>
        <fullName evidence="2">Helix-turn-helix transcriptional regulator</fullName>
    </submittedName>
</protein>